<protein>
    <submittedName>
        <fullName evidence="1">Uncharacterized protein</fullName>
    </submittedName>
</protein>
<dbReference type="HOGENOM" id="CLU_090544_1_1_1"/>
<dbReference type="EMBL" id="KN828319">
    <property type="protein sequence ID" value="KIK75127.1"/>
    <property type="molecule type" value="Genomic_DNA"/>
</dbReference>
<reference evidence="1 2" key="1">
    <citation type="submission" date="2014-04" db="EMBL/GenBank/DDBJ databases">
        <authorList>
            <consortium name="DOE Joint Genome Institute"/>
            <person name="Kuo A."/>
            <person name="Kohler A."/>
            <person name="Jargeat P."/>
            <person name="Nagy L.G."/>
            <person name="Floudas D."/>
            <person name="Copeland A."/>
            <person name="Barry K.W."/>
            <person name="Cichocki N."/>
            <person name="Veneault-Fourrey C."/>
            <person name="LaButti K."/>
            <person name="Lindquist E.A."/>
            <person name="Lipzen A."/>
            <person name="Lundell T."/>
            <person name="Morin E."/>
            <person name="Murat C."/>
            <person name="Sun H."/>
            <person name="Tunlid A."/>
            <person name="Henrissat B."/>
            <person name="Grigoriev I.V."/>
            <person name="Hibbett D.S."/>
            <person name="Martin F."/>
            <person name="Nordberg H.P."/>
            <person name="Cantor M.N."/>
            <person name="Hua S.X."/>
        </authorList>
    </citation>
    <scope>NUCLEOTIDE SEQUENCE [LARGE SCALE GENOMIC DNA]</scope>
    <source>
        <strain evidence="1 2">Ve08.2h10</strain>
    </source>
</reference>
<keyword evidence="2" id="KW-1185">Reference proteome</keyword>
<reference evidence="2" key="2">
    <citation type="submission" date="2015-01" db="EMBL/GenBank/DDBJ databases">
        <title>Evolutionary Origins and Diversification of the Mycorrhizal Mutualists.</title>
        <authorList>
            <consortium name="DOE Joint Genome Institute"/>
            <consortium name="Mycorrhizal Genomics Consortium"/>
            <person name="Kohler A."/>
            <person name="Kuo A."/>
            <person name="Nagy L.G."/>
            <person name="Floudas D."/>
            <person name="Copeland A."/>
            <person name="Barry K.W."/>
            <person name="Cichocki N."/>
            <person name="Veneault-Fourrey C."/>
            <person name="LaButti K."/>
            <person name="Lindquist E.A."/>
            <person name="Lipzen A."/>
            <person name="Lundell T."/>
            <person name="Morin E."/>
            <person name="Murat C."/>
            <person name="Riley R."/>
            <person name="Ohm R."/>
            <person name="Sun H."/>
            <person name="Tunlid A."/>
            <person name="Henrissat B."/>
            <person name="Grigoriev I.V."/>
            <person name="Hibbett D.S."/>
            <person name="Martin F."/>
        </authorList>
    </citation>
    <scope>NUCLEOTIDE SEQUENCE [LARGE SCALE GENOMIC DNA]</scope>
    <source>
        <strain evidence="2">Ve08.2h10</strain>
    </source>
</reference>
<dbReference type="AlphaFoldDB" id="A0A0D0BUM7"/>
<gene>
    <name evidence="1" type="ORF">PAXRUDRAFT_173708</name>
</gene>
<accession>A0A0D0BUM7</accession>
<evidence type="ECO:0000313" key="1">
    <source>
        <dbReference type="EMBL" id="KIK75127.1"/>
    </source>
</evidence>
<name>A0A0D0BUM7_9AGAM</name>
<dbReference type="OrthoDB" id="3046524at2759"/>
<organism evidence="1 2">
    <name type="scientific">Paxillus rubicundulus Ve08.2h10</name>
    <dbReference type="NCBI Taxonomy" id="930991"/>
    <lineage>
        <taxon>Eukaryota</taxon>
        <taxon>Fungi</taxon>
        <taxon>Dikarya</taxon>
        <taxon>Basidiomycota</taxon>
        <taxon>Agaricomycotina</taxon>
        <taxon>Agaricomycetes</taxon>
        <taxon>Agaricomycetidae</taxon>
        <taxon>Boletales</taxon>
        <taxon>Paxilineae</taxon>
        <taxon>Paxillaceae</taxon>
        <taxon>Paxillus</taxon>
    </lineage>
</organism>
<dbReference type="InParanoid" id="A0A0D0BUM7"/>
<dbReference type="Proteomes" id="UP000054538">
    <property type="component" value="Unassembled WGS sequence"/>
</dbReference>
<sequence length="194" mass="21591">MPESRAAFIGEVPQSVLLGEAGERNNNVRIIIDETAVEVGEAKEGLDVLDFMRFWPIRNGFDFVGGHSQAYLTDMLFLEGHVLGVDEDVIQIDYNTNIEHISKDGIDELLESHQSVGQTERHYQPLIGAIVGVEGSLPFVSGHDVDKMVGMPEVNFGVDFAVARGVEEDRDEREWIVVFLRDFVESSEVDAKAE</sequence>
<proteinExistence type="predicted"/>
<evidence type="ECO:0000313" key="2">
    <source>
        <dbReference type="Proteomes" id="UP000054538"/>
    </source>
</evidence>